<dbReference type="AlphaFoldDB" id="A0A380NZZ8"/>
<feature type="compositionally biased region" description="Acidic residues" evidence="6">
    <location>
        <begin position="292"/>
        <end position="309"/>
    </location>
</feature>
<accession>A0A380NZZ8</accession>
<dbReference type="Pfam" id="PF06081">
    <property type="entry name" value="ArAE_1"/>
    <property type="match status" value="1"/>
</dbReference>
<evidence type="ECO:0000256" key="3">
    <source>
        <dbReference type="ARBA" id="ARBA00022692"/>
    </source>
</evidence>
<evidence type="ECO:0000256" key="5">
    <source>
        <dbReference type="ARBA" id="ARBA00023136"/>
    </source>
</evidence>
<evidence type="ECO:0000256" key="1">
    <source>
        <dbReference type="ARBA" id="ARBA00004651"/>
    </source>
</evidence>
<dbReference type="GO" id="GO:0005886">
    <property type="term" value="C:plasma membrane"/>
    <property type="evidence" value="ECO:0007669"/>
    <property type="project" value="UniProtKB-SubCell"/>
</dbReference>
<reference evidence="8 9" key="1">
    <citation type="submission" date="2018-06" db="EMBL/GenBank/DDBJ databases">
        <authorList>
            <consortium name="Pathogen Informatics"/>
            <person name="Doyle S."/>
        </authorList>
    </citation>
    <scope>NUCLEOTIDE SEQUENCE [LARGE SCALE GENOMIC DNA]</scope>
    <source>
        <strain evidence="8 9">NCTC7807</strain>
    </source>
</reference>
<feature type="compositionally biased region" description="Polar residues" evidence="6">
    <location>
        <begin position="224"/>
        <end position="233"/>
    </location>
</feature>
<feature type="transmembrane region" description="Helical" evidence="7">
    <location>
        <begin position="29"/>
        <end position="47"/>
    </location>
</feature>
<dbReference type="Proteomes" id="UP000254150">
    <property type="component" value="Unassembled WGS sequence"/>
</dbReference>
<protein>
    <submittedName>
        <fullName evidence="8">Membrane protein</fullName>
    </submittedName>
</protein>
<evidence type="ECO:0000313" key="9">
    <source>
        <dbReference type="Proteomes" id="UP000254150"/>
    </source>
</evidence>
<feature type="region of interest" description="Disordered" evidence="6">
    <location>
        <begin position="205"/>
        <end position="240"/>
    </location>
</feature>
<keyword evidence="4 7" id="KW-1133">Transmembrane helix</keyword>
<dbReference type="RefSeq" id="WP_258565679.1">
    <property type="nucleotide sequence ID" value="NZ_UHID01000006.1"/>
</dbReference>
<evidence type="ECO:0000256" key="6">
    <source>
        <dbReference type="SAM" id="MobiDB-lite"/>
    </source>
</evidence>
<dbReference type="EMBL" id="UHID01000006">
    <property type="protein sequence ID" value="SUP57987.1"/>
    <property type="molecule type" value="Genomic_DNA"/>
</dbReference>
<evidence type="ECO:0000256" key="2">
    <source>
        <dbReference type="ARBA" id="ARBA00022475"/>
    </source>
</evidence>
<keyword evidence="5 7" id="KW-0472">Membrane</keyword>
<organism evidence="8 9">
    <name type="scientific">Streptomyces griseus</name>
    <dbReference type="NCBI Taxonomy" id="1911"/>
    <lineage>
        <taxon>Bacteria</taxon>
        <taxon>Bacillati</taxon>
        <taxon>Actinomycetota</taxon>
        <taxon>Actinomycetes</taxon>
        <taxon>Kitasatosporales</taxon>
        <taxon>Streptomycetaceae</taxon>
        <taxon>Streptomyces</taxon>
    </lineage>
</organism>
<keyword evidence="3 7" id="KW-0812">Transmembrane</keyword>
<dbReference type="InterPro" id="IPR010343">
    <property type="entry name" value="ArAE_1"/>
</dbReference>
<evidence type="ECO:0000256" key="7">
    <source>
        <dbReference type="SAM" id="Phobius"/>
    </source>
</evidence>
<feature type="transmembrane region" description="Helical" evidence="7">
    <location>
        <begin position="103"/>
        <end position="122"/>
    </location>
</feature>
<keyword evidence="2" id="KW-1003">Cell membrane</keyword>
<name>A0A380NZZ8_STRGR</name>
<gene>
    <name evidence="8" type="ORF">NCTC7807_03471</name>
</gene>
<evidence type="ECO:0000313" key="8">
    <source>
        <dbReference type="EMBL" id="SUP57987.1"/>
    </source>
</evidence>
<proteinExistence type="predicted"/>
<feature type="region of interest" description="Disordered" evidence="6">
    <location>
        <begin position="283"/>
        <end position="344"/>
    </location>
</feature>
<feature type="transmembrane region" description="Helical" evidence="7">
    <location>
        <begin position="129"/>
        <end position="147"/>
    </location>
</feature>
<comment type="subcellular location">
    <subcellularLocation>
        <location evidence="1">Cell membrane</location>
        <topology evidence="1">Multi-pass membrane protein</topology>
    </subcellularLocation>
</comment>
<evidence type="ECO:0000256" key="4">
    <source>
        <dbReference type="ARBA" id="ARBA00022989"/>
    </source>
</evidence>
<sequence length="445" mass="48477">MGTRVREKWERVAEWGGRLRHPESGARRSLLLILKSALAATVSWFISYELIDATSPAFAPFSAVLMVQVTVYQSVIQSLRYVGAVAAGVAVQAVLGLSAGPDLISFALVALAALVISRWRVLGHQGPQVATAAFFAFATYTSATSNSDQVRELGQIVLLVLIGSAVGVAVNVLIAPPLRYRSAEYGIRALAQEIHDLLDAMTPELGEGAPDADTTKGWRDRASRTGSLITQSREGLRTARESLRLNPRPWARRRRRHLTFQAYEQTMEALVRMISQVAAITRTLDQRHREDEDPDSDTDTSEDTEDSDGSDGSGAPRESGGSGDFGDPEASRGPVAEDPRDPEYAPFLRGYSTFLSSVADFTEVLATLDEDHLREQADRLGEAAGHLEECRREIARTTDDHGLSLTDPTEPYGVLVVEATRLSEECRYTAEVLSHSADEPAAEGR</sequence>
<feature type="transmembrane region" description="Helical" evidence="7">
    <location>
        <begin position="153"/>
        <end position="174"/>
    </location>
</feature>
<feature type="compositionally biased region" description="Basic and acidic residues" evidence="6">
    <location>
        <begin position="213"/>
        <end position="223"/>
    </location>
</feature>